<dbReference type="InterPro" id="IPR036263">
    <property type="entry name" value="Chorismate_II_sf"/>
</dbReference>
<dbReference type="EC" id="5.4.99.5" evidence="1"/>
<evidence type="ECO:0000259" key="3">
    <source>
        <dbReference type="PROSITE" id="PS51168"/>
    </source>
</evidence>
<organism evidence="4 5">
    <name type="scientific">Pseudomonas nabeulensis</name>
    <dbReference type="NCBI Taxonomy" id="2293833"/>
    <lineage>
        <taxon>Bacteria</taxon>
        <taxon>Pseudomonadati</taxon>
        <taxon>Pseudomonadota</taxon>
        <taxon>Gammaproteobacteria</taxon>
        <taxon>Pseudomonadales</taxon>
        <taxon>Pseudomonadaceae</taxon>
        <taxon>Pseudomonas</taxon>
    </lineage>
</organism>
<evidence type="ECO:0000313" key="4">
    <source>
        <dbReference type="EMBL" id="TFY89671.1"/>
    </source>
</evidence>
<dbReference type="SUPFAM" id="SSF48600">
    <property type="entry name" value="Chorismate mutase II"/>
    <property type="match status" value="1"/>
</dbReference>
<reference evidence="4 5" key="1">
    <citation type="journal article" date="2019" name="Syst. Appl. Microbiol.">
        <title>New species of pathogenic Pseudomonas isolated from citrus in Tunisia: Proposal of Pseudomonas kairouanensis sp. nov. and Pseudomonas nabeulensis sp. nov.</title>
        <authorList>
            <person name="Oueslati M."/>
            <person name="Mulet M."/>
            <person name="Gomila M."/>
            <person name="Berge O."/>
            <person name="Hajlaoui M.R."/>
            <person name="Lalucat J."/>
            <person name="Sadfi-Zouaoui N."/>
            <person name="Garcia-Valdes E."/>
        </authorList>
    </citation>
    <scope>NUCLEOTIDE SEQUENCE [LARGE SCALE GENOMIC DNA]</scope>
    <source>
        <strain evidence="4 5">E10B</strain>
    </source>
</reference>
<dbReference type="InterPro" id="IPR036979">
    <property type="entry name" value="CM_dom_sf"/>
</dbReference>
<dbReference type="InterPro" id="IPR002701">
    <property type="entry name" value="CM_II_prokaryot"/>
</dbReference>
<keyword evidence="5" id="KW-1185">Reference proteome</keyword>
<protein>
    <recommendedName>
        <fullName evidence="1">chorismate mutase</fullName>
        <ecNumber evidence="1">5.4.99.5</ecNumber>
    </recommendedName>
</protein>
<dbReference type="Proteomes" id="UP000297734">
    <property type="component" value="Unassembled WGS sequence"/>
</dbReference>
<dbReference type="SMART" id="SM00830">
    <property type="entry name" value="CM_2"/>
    <property type="match status" value="1"/>
</dbReference>
<dbReference type="PROSITE" id="PS51168">
    <property type="entry name" value="CHORISMATE_MUT_2"/>
    <property type="match status" value="1"/>
</dbReference>
<evidence type="ECO:0000313" key="5">
    <source>
        <dbReference type="Proteomes" id="UP000297734"/>
    </source>
</evidence>
<dbReference type="Gene3D" id="1.20.59.10">
    <property type="entry name" value="Chorismate mutase"/>
    <property type="match status" value="1"/>
</dbReference>
<dbReference type="Pfam" id="PF01817">
    <property type="entry name" value="CM_2"/>
    <property type="match status" value="1"/>
</dbReference>
<gene>
    <name evidence="4" type="ORF">DYL61_22145</name>
</gene>
<dbReference type="OrthoDB" id="4479197at2"/>
<dbReference type="PANTHER" id="PTHR38041:SF1">
    <property type="entry name" value="CHORISMATE MUTASE"/>
    <property type="match status" value="1"/>
</dbReference>
<dbReference type="AlphaFoldDB" id="A0A4Z0ATC8"/>
<dbReference type="EMBL" id="QUZT01000048">
    <property type="protein sequence ID" value="TFY89671.1"/>
    <property type="molecule type" value="Genomic_DNA"/>
</dbReference>
<evidence type="ECO:0000256" key="1">
    <source>
        <dbReference type="ARBA" id="ARBA00012404"/>
    </source>
</evidence>
<proteinExistence type="predicted"/>
<comment type="caution">
    <text evidence="4">The sequence shown here is derived from an EMBL/GenBank/DDBJ whole genome shotgun (WGS) entry which is preliminary data.</text>
</comment>
<dbReference type="GO" id="GO:0046417">
    <property type="term" value="P:chorismate metabolic process"/>
    <property type="evidence" value="ECO:0007669"/>
    <property type="project" value="InterPro"/>
</dbReference>
<evidence type="ECO:0000256" key="2">
    <source>
        <dbReference type="ARBA" id="ARBA00023235"/>
    </source>
</evidence>
<keyword evidence="2" id="KW-0413">Isomerase</keyword>
<dbReference type="GO" id="GO:0004106">
    <property type="term" value="F:chorismate mutase activity"/>
    <property type="evidence" value="ECO:0007669"/>
    <property type="project" value="UniProtKB-EC"/>
</dbReference>
<sequence length="113" mass="13239">MNMTQRRQISQTVPSTILRPKRDQLDQINNHLVDLLCKRMNVCMEIAELKAAHDIPMMQPQRIIQVLDQLKDKSAKVGLRSDYVESIFKLIIEETCVQEEHLIQKLRNNEKNS</sequence>
<name>A0A4Z0ATC8_9PSED</name>
<accession>A0A4Z0ATC8</accession>
<dbReference type="GO" id="GO:0009697">
    <property type="term" value="P:salicylic acid biosynthetic process"/>
    <property type="evidence" value="ECO:0007669"/>
    <property type="project" value="TreeGrafter"/>
</dbReference>
<dbReference type="PANTHER" id="PTHR38041">
    <property type="entry name" value="CHORISMATE MUTASE"/>
    <property type="match status" value="1"/>
</dbReference>
<dbReference type="InterPro" id="IPR051331">
    <property type="entry name" value="Chorismate_mutase-related"/>
</dbReference>
<feature type="domain" description="Chorismate mutase" evidence="3">
    <location>
        <begin position="12"/>
        <end position="103"/>
    </location>
</feature>